<evidence type="ECO:0000256" key="9">
    <source>
        <dbReference type="RuleBase" id="RU362068"/>
    </source>
</evidence>
<comment type="pathway">
    <text evidence="1 9">Cofactor biosynthesis; (R)-pantothenate biosynthesis; (R)-pantoate from 3-methyl-2-oxobutanoate: step 2/2.</text>
</comment>
<dbReference type="InterPro" id="IPR050838">
    <property type="entry name" value="Ketopantoate_reductase"/>
</dbReference>
<keyword evidence="10" id="KW-0732">Signal</keyword>
<evidence type="ECO:0000256" key="8">
    <source>
        <dbReference type="ARBA" id="ARBA00048793"/>
    </source>
</evidence>
<accession>A0AAU9F2G3</accession>
<feature type="domain" description="Ketopantoate reductase C-terminal" evidence="12">
    <location>
        <begin position="179"/>
        <end position="301"/>
    </location>
</feature>
<dbReference type="GO" id="GO:0005737">
    <property type="term" value="C:cytoplasm"/>
    <property type="evidence" value="ECO:0007669"/>
    <property type="project" value="TreeGrafter"/>
</dbReference>
<dbReference type="Pfam" id="PF02558">
    <property type="entry name" value="ApbA"/>
    <property type="match status" value="1"/>
</dbReference>
<dbReference type="NCBIfam" id="TIGR00745">
    <property type="entry name" value="apbA_panE"/>
    <property type="match status" value="1"/>
</dbReference>
<evidence type="ECO:0000259" key="11">
    <source>
        <dbReference type="Pfam" id="PF02558"/>
    </source>
</evidence>
<dbReference type="GO" id="GO:0015940">
    <property type="term" value="P:pantothenate biosynthetic process"/>
    <property type="evidence" value="ECO:0007669"/>
    <property type="project" value="UniProtKB-KW"/>
</dbReference>
<dbReference type="InterPro" id="IPR008927">
    <property type="entry name" value="6-PGluconate_DH-like_C_sf"/>
</dbReference>
<evidence type="ECO:0000256" key="3">
    <source>
        <dbReference type="ARBA" id="ARBA00013014"/>
    </source>
</evidence>
<comment type="catalytic activity">
    <reaction evidence="8 9">
        <text>(R)-pantoate + NADP(+) = 2-dehydropantoate + NADPH + H(+)</text>
        <dbReference type="Rhea" id="RHEA:16233"/>
        <dbReference type="ChEBI" id="CHEBI:11561"/>
        <dbReference type="ChEBI" id="CHEBI:15378"/>
        <dbReference type="ChEBI" id="CHEBI:15980"/>
        <dbReference type="ChEBI" id="CHEBI:57783"/>
        <dbReference type="ChEBI" id="CHEBI:58349"/>
        <dbReference type="EC" id="1.1.1.169"/>
    </reaction>
</comment>
<feature type="chain" id="PRO_5043437438" description="2-dehydropantoate 2-reductase" evidence="10">
    <location>
        <begin position="23"/>
        <end position="311"/>
    </location>
</feature>
<evidence type="ECO:0000256" key="7">
    <source>
        <dbReference type="ARBA" id="ARBA00032024"/>
    </source>
</evidence>
<feature type="signal peptide" evidence="10">
    <location>
        <begin position="1"/>
        <end position="22"/>
    </location>
</feature>
<dbReference type="SUPFAM" id="SSF48179">
    <property type="entry name" value="6-phosphogluconate dehydrogenase C-terminal domain-like"/>
    <property type="match status" value="1"/>
</dbReference>
<dbReference type="InterPro" id="IPR013752">
    <property type="entry name" value="KPA_reductase"/>
</dbReference>
<comment type="similarity">
    <text evidence="2 9">Belongs to the ketopantoate reductase family.</text>
</comment>
<dbReference type="EMBL" id="AP028679">
    <property type="protein sequence ID" value="BEQ15722.1"/>
    <property type="molecule type" value="Genomic_DNA"/>
</dbReference>
<evidence type="ECO:0000256" key="6">
    <source>
        <dbReference type="ARBA" id="ARBA00023002"/>
    </source>
</evidence>
<dbReference type="Proteomes" id="UP001366166">
    <property type="component" value="Chromosome"/>
</dbReference>
<dbReference type="SUPFAM" id="SSF51735">
    <property type="entry name" value="NAD(P)-binding Rossmann-fold domains"/>
    <property type="match status" value="1"/>
</dbReference>
<feature type="domain" description="Ketopantoate reductase N-terminal" evidence="11">
    <location>
        <begin position="3"/>
        <end position="151"/>
    </location>
</feature>
<dbReference type="PANTHER" id="PTHR43765">
    <property type="entry name" value="2-DEHYDROPANTOATE 2-REDUCTASE-RELATED"/>
    <property type="match status" value="1"/>
</dbReference>
<dbReference type="InterPro" id="IPR013332">
    <property type="entry name" value="KPR_N"/>
</dbReference>
<evidence type="ECO:0000313" key="14">
    <source>
        <dbReference type="Proteomes" id="UP001366166"/>
    </source>
</evidence>
<keyword evidence="14" id="KW-1185">Reference proteome</keyword>
<evidence type="ECO:0000256" key="10">
    <source>
        <dbReference type="SAM" id="SignalP"/>
    </source>
</evidence>
<evidence type="ECO:0000313" key="13">
    <source>
        <dbReference type="EMBL" id="BEQ15722.1"/>
    </source>
</evidence>
<dbReference type="InterPro" id="IPR003710">
    <property type="entry name" value="ApbA"/>
</dbReference>
<keyword evidence="9" id="KW-0566">Pantothenate biosynthesis</keyword>
<name>A0AAU9F2G3_9BACT</name>
<evidence type="ECO:0000256" key="5">
    <source>
        <dbReference type="ARBA" id="ARBA00022857"/>
    </source>
</evidence>
<dbReference type="InterPro" id="IPR013328">
    <property type="entry name" value="6PGD_dom2"/>
</dbReference>
<dbReference type="Gene3D" id="1.10.1040.10">
    <property type="entry name" value="N-(1-d-carboxylethyl)-l-norvaline Dehydrogenase, domain 2"/>
    <property type="match status" value="1"/>
</dbReference>
<comment type="function">
    <text evidence="9">Catalyzes the NADPH-dependent reduction of ketopantoate into pantoic acid.</text>
</comment>
<evidence type="ECO:0000256" key="2">
    <source>
        <dbReference type="ARBA" id="ARBA00007870"/>
    </source>
</evidence>
<dbReference type="RefSeq" id="WP_338600542.1">
    <property type="nucleotide sequence ID" value="NZ_AP028679.1"/>
</dbReference>
<protein>
    <recommendedName>
        <fullName evidence="4 9">2-dehydropantoate 2-reductase</fullName>
        <ecNumber evidence="3 9">1.1.1.169</ecNumber>
    </recommendedName>
    <alternativeName>
        <fullName evidence="7 9">Ketopantoate reductase</fullName>
    </alternativeName>
</protein>
<dbReference type="PANTHER" id="PTHR43765:SF2">
    <property type="entry name" value="2-DEHYDROPANTOATE 2-REDUCTASE"/>
    <property type="match status" value="1"/>
</dbReference>
<dbReference type="GO" id="GO:0008677">
    <property type="term" value="F:2-dehydropantoate 2-reductase activity"/>
    <property type="evidence" value="ECO:0007669"/>
    <property type="project" value="UniProtKB-EC"/>
</dbReference>
<evidence type="ECO:0000256" key="1">
    <source>
        <dbReference type="ARBA" id="ARBA00004994"/>
    </source>
</evidence>
<dbReference type="Gene3D" id="3.40.50.720">
    <property type="entry name" value="NAD(P)-binding Rossmann-like Domain"/>
    <property type="match status" value="1"/>
</dbReference>
<proteinExistence type="inferred from homology"/>
<reference evidence="14" key="1">
    <citation type="journal article" date="2023" name="Arch. Microbiol.">
        <title>Desulfoferula mesophilus gen. nov. sp. nov., a mesophilic sulfate-reducing bacterium isolated from a brackish lake sediment.</title>
        <authorList>
            <person name="Watanabe T."/>
            <person name="Yabe T."/>
            <person name="Tsuji J.M."/>
            <person name="Fukui M."/>
        </authorList>
    </citation>
    <scope>NUCLEOTIDE SEQUENCE [LARGE SCALE GENOMIC DNA]</scope>
    <source>
        <strain evidence="14">12FAK</strain>
    </source>
</reference>
<dbReference type="KEGG" id="dmp:FAK_27880"/>
<dbReference type="Pfam" id="PF08546">
    <property type="entry name" value="ApbA_C"/>
    <property type="match status" value="1"/>
</dbReference>
<dbReference type="FunFam" id="1.10.1040.10:FF:000017">
    <property type="entry name" value="2-dehydropantoate 2-reductase"/>
    <property type="match status" value="1"/>
</dbReference>
<dbReference type="EC" id="1.1.1.169" evidence="3 9"/>
<gene>
    <name evidence="13" type="ORF">FAK_27880</name>
</gene>
<evidence type="ECO:0000256" key="4">
    <source>
        <dbReference type="ARBA" id="ARBA00019465"/>
    </source>
</evidence>
<keyword evidence="6 9" id="KW-0560">Oxidoreductase</keyword>
<evidence type="ECO:0000259" key="12">
    <source>
        <dbReference type="Pfam" id="PF08546"/>
    </source>
</evidence>
<organism evidence="13 14">
    <name type="scientific">Desulfoferula mesophila</name>
    <dbReference type="NCBI Taxonomy" id="3058419"/>
    <lineage>
        <taxon>Bacteria</taxon>
        <taxon>Pseudomonadati</taxon>
        <taxon>Thermodesulfobacteriota</taxon>
        <taxon>Desulfarculia</taxon>
        <taxon>Desulfarculales</taxon>
        <taxon>Desulfarculaceae</taxon>
        <taxon>Desulfoferula</taxon>
    </lineage>
</organism>
<sequence length="311" mass="33007">MKIVIVGPGAMGLMLAARLAMAGAQVSLLDHRAQRARTINEQGVLLEHSQGQERLAIPAGADSAALADADLAVICTKAYHTQEVARTLRSHLNPQARALTLQNGAENVETLVDALGPERVLGGITSEGATLLGPGKVRHAGRGVTHIGPARGLLDDYTCQVRDLLIKAGFETEANEGVQNLIWTKVVINAGINPLTAILDVLNGQLLELAPAREVMAEAVAEAVAVGKALGVRFLHQDMLAAVQQVARRTGTNISSMRQDVLSKRRTEVAYINGAVVRQGEQVGLPTPVNRTLTQLVQAKEAEYLGEANKD</sequence>
<dbReference type="GO" id="GO:0050661">
    <property type="term" value="F:NADP binding"/>
    <property type="evidence" value="ECO:0007669"/>
    <property type="project" value="TreeGrafter"/>
</dbReference>
<dbReference type="InterPro" id="IPR036291">
    <property type="entry name" value="NAD(P)-bd_dom_sf"/>
</dbReference>
<keyword evidence="5 9" id="KW-0521">NADP</keyword>
<dbReference type="AlphaFoldDB" id="A0AAU9F2G3"/>